<dbReference type="GO" id="GO:0008270">
    <property type="term" value="F:zinc ion binding"/>
    <property type="evidence" value="ECO:0007669"/>
    <property type="project" value="UniProtKB-KW"/>
</dbReference>
<feature type="domain" description="C2H2-type" evidence="10">
    <location>
        <begin position="648"/>
        <end position="675"/>
    </location>
</feature>
<dbReference type="FunFam" id="3.30.160.60:FF:000125">
    <property type="entry name" value="Putative zinc finger protein 143"/>
    <property type="match status" value="1"/>
</dbReference>
<evidence type="ECO:0000256" key="1">
    <source>
        <dbReference type="ARBA" id="ARBA00004123"/>
    </source>
</evidence>
<evidence type="ECO:0000313" key="11">
    <source>
        <dbReference type="EMBL" id="CCH45945.1"/>
    </source>
</evidence>
<dbReference type="PROSITE" id="PS50157">
    <property type="entry name" value="ZINC_FINGER_C2H2_2"/>
    <property type="match status" value="5"/>
</dbReference>
<dbReference type="InParanoid" id="K0KL31"/>
<dbReference type="PANTHER" id="PTHR19818">
    <property type="entry name" value="ZINC FINGER PROTEIN ZIC AND GLI"/>
    <property type="match status" value="1"/>
</dbReference>
<dbReference type="InterPro" id="IPR040792">
    <property type="entry name" value="Zap1_Znf2"/>
</dbReference>
<dbReference type="Pfam" id="PF00096">
    <property type="entry name" value="zf-C2H2"/>
    <property type="match status" value="4"/>
</dbReference>
<dbReference type="GO" id="GO:0005634">
    <property type="term" value="C:nucleus"/>
    <property type="evidence" value="ECO:0007669"/>
    <property type="project" value="UniProtKB-SubCell"/>
</dbReference>
<feature type="compositionally biased region" description="Low complexity" evidence="9">
    <location>
        <begin position="492"/>
        <end position="521"/>
    </location>
</feature>
<dbReference type="Gene3D" id="6.10.140.370">
    <property type="match status" value="1"/>
</dbReference>
<evidence type="ECO:0000256" key="7">
    <source>
        <dbReference type="ARBA" id="ARBA00023242"/>
    </source>
</evidence>
<dbReference type="Pfam" id="PF18217">
    <property type="entry name" value="Zap1_zf2"/>
    <property type="match status" value="1"/>
</dbReference>
<keyword evidence="12" id="KW-1185">Reference proteome</keyword>
<dbReference type="FunFam" id="3.30.160.60:FF:000145">
    <property type="entry name" value="Zinc finger protein 574"/>
    <property type="match status" value="1"/>
</dbReference>
<protein>
    <recommendedName>
        <fullName evidence="10">C2H2-type domain-containing protein</fullName>
    </recommendedName>
</protein>
<evidence type="ECO:0000256" key="9">
    <source>
        <dbReference type="SAM" id="MobiDB-lite"/>
    </source>
</evidence>
<dbReference type="PANTHER" id="PTHR19818:SF139">
    <property type="entry name" value="PAIR-RULE PROTEIN ODD-PAIRED"/>
    <property type="match status" value="1"/>
</dbReference>
<name>K0KL31_WICCF</name>
<feature type="region of interest" description="Disordered" evidence="9">
    <location>
        <begin position="148"/>
        <end position="181"/>
    </location>
</feature>
<evidence type="ECO:0000256" key="3">
    <source>
        <dbReference type="ARBA" id="ARBA00022737"/>
    </source>
</evidence>
<keyword evidence="7" id="KW-0539">Nucleus</keyword>
<dbReference type="GO" id="GO:0000981">
    <property type="term" value="F:DNA-binding transcription factor activity, RNA polymerase II-specific"/>
    <property type="evidence" value="ECO:0007669"/>
    <property type="project" value="TreeGrafter"/>
</dbReference>
<keyword evidence="4 8" id="KW-0863">Zinc-finger</keyword>
<proteinExistence type="predicted"/>
<dbReference type="FunCoup" id="K0KL31">
    <property type="interactions" value="409"/>
</dbReference>
<dbReference type="Gene3D" id="3.30.160.60">
    <property type="entry name" value="Classic Zinc Finger"/>
    <property type="match status" value="4"/>
</dbReference>
<feature type="domain" description="C2H2-type" evidence="10">
    <location>
        <begin position="676"/>
        <end position="700"/>
    </location>
</feature>
<keyword evidence="3" id="KW-0677">Repeat</keyword>
<organism evidence="11 12">
    <name type="scientific">Wickerhamomyces ciferrii (strain ATCC 14091 / BCRC 22168 / CBS 111 / JCM 3599 / NBRC 0793 / NRRL Y-1031 F-60-10)</name>
    <name type="common">Yeast</name>
    <name type="synonym">Pichia ciferrii</name>
    <dbReference type="NCBI Taxonomy" id="1206466"/>
    <lineage>
        <taxon>Eukaryota</taxon>
        <taxon>Fungi</taxon>
        <taxon>Dikarya</taxon>
        <taxon>Ascomycota</taxon>
        <taxon>Saccharomycotina</taxon>
        <taxon>Saccharomycetes</taxon>
        <taxon>Phaffomycetales</taxon>
        <taxon>Wickerhamomycetaceae</taxon>
        <taxon>Wickerhamomyces</taxon>
    </lineage>
</organism>
<evidence type="ECO:0000256" key="2">
    <source>
        <dbReference type="ARBA" id="ARBA00022723"/>
    </source>
</evidence>
<reference evidence="11 12" key="1">
    <citation type="journal article" date="2012" name="Eukaryot. Cell">
        <title>Draft genome sequence of Wickerhamomyces ciferrii NRRL Y-1031 F-60-10.</title>
        <authorList>
            <person name="Schneider J."/>
            <person name="Andrea H."/>
            <person name="Blom J."/>
            <person name="Jaenicke S."/>
            <person name="Ruckert C."/>
            <person name="Schorsch C."/>
            <person name="Szczepanowski R."/>
            <person name="Farwick M."/>
            <person name="Goesmann A."/>
            <person name="Puhler A."/>
            <person name="Schaffer S."/>
            <person name="Tauch A."/>
            <person name="Kohler T."/>
            <person name="Brinkrolf K."/>
        </authorList>
    </citation>
    <scope>NUCLEOTIDE SEQUENCE [LARGE SCALE GENOMIC DNA]</scope>
    <source>
        <strain evidence="12">ATCC 14091 / BCRC 22168 / CBS 111 / JCM 3599 / NBRC 0793 / NRRL Y-1031 F-60-10</strain>
    </source>
</reference>
<feature type="compositionally biased region" description="Basic and acidic residues" evidence="9">
    <location>
        <begin position="148"/>
        <end position="179"/>
    </location>
</feature>
<feature type="compositionally biased region" description="Low complexity" evidence="9">
    <location>
        <begin position="467"/>
        <end position="483"/>
    </location>
</feature>
<keyword evidence="6" id="KW-0238">DNA-binding</keyword>
<evidence type="ECO:0000256" key="5">
    <source>
        <dbReference type="ARBA" id="ARBA00022833"/>
    </source>
</evidence>
<feature type="domain" description="C2H2-type" evidence="10">
    <location>
        <begin position="620"/>
        <end position="647"/>
    </location>
</feature>
<gene>
    <name evidence="11" type="ORF">BN7_5532</name>
</gene>
<dbReference type="SUPFAM" id="SSF57667">
    <property type="entry name" value="beta-beta-alpha zinc fingers"/>
    <property type="match status" value="3"/>
</dbReference>
<feature type="domain" description="C2H2-type" evidence="10">
    <location>
        <begin position="592"/>
        <end position="619"/>
    </location>
</feature>
<dbReference type="HOGENOM" id="CLU_014727_1_0_1"/>
<dbReference type="eggNOG" id="KOG1721">
    <property type="taxonomic scope" value="Eukaryota"/>
</dbReference>
<evidence type="ECO:0000256" key="4">
    <source>
        <dbReference type="ARBA" id="ARBA00022771"/>
    </source>
</evidence>
<keyword evidence="5" id="KW-0862">Zinc</keyword>
<comment type="subcellular location">
    <subcellularLocation>
        <location evidence="1">Nucleus</location>
    </subcellularLocation>
</comment>
<comment type="caution">
    <text evidence="11">The sequence shown here is derived from an EMBL/GenBank/DDBJ whole genome shotgun (WGS) entry which is preliminary data.</text>
</comment>
<dbReference type="Proteomes" id="UP000009328">
    <property type="component" value="Unassembled WGS sequence"/>
</dbReference>
<dbReference type="GO" id="GO:0000978">
    <property type="term" value="F:RNA polymerase II cis-regulatory region sequence-specific DNA binding"/>
    <property type="evidence" value="ECO:0007669"/>
    <property type="project" value="UniProtKB-ARBA"/>
</dbReference>
<feature type="region of interest" description="Disordered" evidence="9">
    <location>
        <begin position="457"/>
        <end position="538"/>
    </location>
</feature>
<dbReference type="InterPro" id="IPR013087">
    <property type="entry name" value="Znf_C2H2_type"/>
</dbReference>
<dbReference type="InterPro" id="IPR036236">
    <property type="entry name" value="Znf_C2H2_sf"/>
</dbReference>
<dbReference type="SMART" id="SM00355">
    <property type="entry name" value="ZnF_C2H2"/>
    <property type="match status" value="8"/>
</dbReference>
<feature type="domain" description="C2H2-type" evidence="10">
    <location>
        <begin position="704"/>
        <end position="728"/>
    </location>
</feature>
<evidence type="ECO:0000256" key="8">
    <source>
        <dbReference type="PROSITE-ProRule" id="PRU00042"/>
    </source>
</evidence>
<sequence>MNHSHNHNHNHNNNHNEQHIKDGLIHGHIHNFQNFTYIHGHVHTNDSSNDQLNLPFLPSGLNLQSKKKRRRSSHKHLNESLNSQFSDCQHFEFLNCHDQNSILNNNSINDLLPCNENHQDCVPKIVEICCDDDHHQSNDIIPKLPSCTDHEHIGHDGHDHNNNHEAKHTKDEQIKKESLLKQQQQQQDLDLSCALDDCIDIKCDLDTCDIDELYCKYCEDIDKITNDSNTNEVKKEDEKRIHGIIKQEPQTYTTNNYNYQTHQQQEEPPITCTNPLNCINPECASFKKNHGKELDSHHHHQQQQREQEQQTLHHHLHHNDFHHSNNHHHHHIQIHDHQAKKLKKSNSIDQFQLKPQLPQQQQQNEFINFEWNFKNQPGAKCEWENCSTTLDNSFQLQNHIVEDHLLSEYSIPPQTSSSSFECEWKNCDFNGYDLFSLVNHINDTHGFQYDFDINNLIKKDQPPQPQPQQQLNNGLSNNQLNLPTPSPDNDLTTITSNSNSEISSPRQSSNSSTTTLSNHSTIATPSKSKSNNFPKPHVTTEETQCNWCEYDPITETHISTCNLKFESAADLTNHLINDHIGSGKSEYTCNWHNCSRNHRIFNQRQKIIRHLHVHTHYKPFICSICKHSFAVESMLEQHMRTHSGEKPYKCKICDKHFATSSSLSIHLRTHTGEKPLICKYPGCGKRFSESSNLTKHIKTHEKFFKCGQCSRSFSKEKQLQSHISKYHS</sequence>
<dbReference type="GO" id="GO:0000122">
    <property type="term" value="P:negative regulation of transcription by RNA polymerase II"/>
    <property type="evidence" value="ECO:0007669"/>
    <property type="project" value="UniProtKB-ARBA"/>
</dbReference>
<dbReference type="FunFam" id="3.30.160.60:FF:001465">
    <property type="entry name" value="Zinc finger protein 560"/>
    <property type="match status" value="1"/>
</dbReference>
<dbReference type="InterPro" id="IPR050329">
    <property type="entry name" value="GLI_C2H2-zinc-finger"/>
</dbReference>
<dbReference type="EMBL" id="CAIF01000219">
    <property type="protein sequence ID" value="CCH45945.1"/>
    <property type="molecule type" value="Genomic_DNA"/>
</dbReference>
<evidence type="ECO:0000256" key="6">
    <source>
        <dbReference type="ARBA" id="ARBA00023125"/>
    </source>
</evidence>
<dbReference type="AlphaFoldDB" id="K0KL31"/>
<feature type="compositionally biased region" description="Polar residues" evidence="9">
    <location>
        <begin position="522"/>
        <end position="533"/>
    </location>
</feature>
<dbReference type="PROSITE" id="PS00028">
    <property type="entry name" value="ZINC_FINGER_C2H2_1"/>
    <property type="match status" value="3"/>
</dbReference>
<evidence type="ECO:0000259" key="10">
    <source>
        <dbReference type="PROSITE" id="PS50157"/>
    </source>
</evidence>
<dbReference type="GO" id="GO:0045944">
    <property type="term" value="P:positive regulation of transcription by RNA polymerase II"/>
    <property type="evidence" value="ECO:0007669"/>
    <property type="project" value="UniProtKB-ARBA"/>
</dbReference>
<dbReference type="STRING" id="1206466.K0KL31"/>
<accession>K0KL31</accession>
<evidence type="ECO:0000313" key="12">
    <source>
        <dbReference type="Proteomes" id="UP000009328"/>
    </source>
</evidence>
<feature type="region of interest" description="Disordered" evidence="9">
    <location>
        <begin position="289"/>
        <end position="344"/>
    </location>
</feature>
<keyword evidence="2" id="KW-0479">Metal-binding</keyword>